<evidence type="ECO:0000313" key="1">
    <source>
        <dbReference type="EMBL" id="RGE67244.1"/>
    </source>
</evidence>
<dbReference type="Pfam" id="PF04914">
    <property type="entry name" value="DltD"/>
    <property type="match status" value="1"/>
</dbReference>
<dbReference type="SUPFAM" id="SSF52266">
    <property type="entry name" value="SGNH hydrolase"/>
    <property type="match status" value="1"/>
</dbReference>
<dbReference type="InterPro" id="IPR006998">
    <property type="entry name" value="DltD"/>
</dbReference>
<dbReference type="PANTHER" id="PTHR40039">
    <property type="entry name" value="PROTEIN DLTD"/>
    <property type="match status" value="1"/>
</dbReference>
<evidence type="ECO:0000313" key="2">
    <source>
        <dbReference type="Proteomes" id="UP000260828"/>
    </source>
</evidence>
<name>A0A3E3IJK0_9FIRM</name>
<dbReference type="Proteomes" id="UP000260828">
    <property type="component" value="Unassembled WGS sequence"/>
</dbReference>
<sequence length="70" mass="8244">MERLHRLYSGPAGGILYYEHVRSIVGEYGVKLLDLTGFEYEPYFMCDTMHIGWKGWLAVDQALISYYYEQ</sequence>
<dbReference type="EMBL" id="QVME01000005">
    <property type="protein sequence ID" value="RGE67244.1"/>
    <property type="molecule type" value="Genomic_DNA"/>
</dbReference>
<protein>
    <recommendedName>
        <fullName evidence="3">D-alanyl-lipoteichoic acid biosynthesis protein DltD</fullName>
    </recommendedName>
</protein>
<comment type="caution">
    <text evidence="1">The sequence shown here is derived from an EMBL/GenBank/DDBJ whole genome shotgun (WGS) entry which is preliminary data.</text>
</comment>
<proteinExistence type="predicted"/>
<evidence type="ECO:0008006" key="3">
    <source>
        <dbReference type="Google" id="ProtNLM"/>
    </source>
</evidence>
<dbReference type="RefSeq" id="WP_081726465.1">
    <property type="nucleotide sequence ID" value="NZ_CAUFHV010000011.1"/>
</dbReference>
<reference evidence="1 2" key="1">
    <citation type="submission" date="2018-08" db="EMBL/GenBank/DDBJ databases">
        <title>A genome reference for cultivated species of the human gut microbiota.</title>
        <authorList>
            <person name="Zou Y."/>
            <person name="Xue W."/>
            <person name="Luo G."/>
        </authorList>
    </citation>
    <scope>NUCLEOTIDE SEQUENCE [LARGE SCALE GENOMIC DNA]</scope>
    <source>
        <strain evidence="1 2">TF05-12AC</strain>
    </source>
</reference>
<dbReference type="GeneID" id="99615666"/>
<organism evidence="1 2">
    <name type="scientific">Anaerotruncus colihominis</name>
    <dbReference type="NCBI Taxonomy" id="169435"/>
    <lineage>
        <taxon>Bacteria</taxon>
        <taxon>Bacillati</taxon>
        <taxon>Bacillota</taxon>
        <taxon>Clostridia</taxon>
        <taxon>Eubacteriales</taxon>
        <taxon>Oscillospiraceae</taxon>
        <taxon>Anaerotruncus</taxon>
    </lineage>
</organism>
<dbReference type="PANTHER" id="PTHR40039:SF1">
    <property type="entry name" value="PROTEIN DLTD"/>
    <property type="match status" value="1"/>
</dbReference>
<dbReference type="AlphaFoldDB" id="A0A3E3IJK0"/>
<accession>A0A3E3IJK0</accession>
<gene>
    <name evidence="1" type="ORF">DXC40_10555</name>
</gene>